<evidence type="ECO:0000313" key="6">
    <source>
        <dbReference type="Proteomes" id="UP000035065"/>
    </source>
</evidence>
<keyword evidence="2" id="KW-0813">Transport</keyword>
<proteinExistence type="predicted"/>
<evidence type="ECO:0000256" key="4">
    <source>
        <dbReference type="ARBA" id="ARBA00022764"/>
    </source>
</evidence>
<dbReference type="EMBL" id="AEUD01000003">
    <property type="protein sequence ID" value="EGD56164.1"/>
    <property type="molecule type" value="Genomic_DNA"/>
</dbReference>
<dbReference type="Proteomes" id="UP000035065">
    <property type="component" value="Unassembled WGS sequence"/>
</dbReference>
<dbReference type="GO" id="GO:0015888">
    <property type="term" value="P:thiamine transport"/>
    <property type="evidence" value="ECO:0007669"/>
    <property type="project" value="TreeGrafter"/>
</dbReference>
<dbReference type="eggNOG" id="COG1840">
    <property type="taxonomic scope" value="Bacteria"/>
</dbReference>
<dbReference type="GO" id="GO:0030288">
    <property type="term" value="C:outer membrane-bounded periplasmic space"/>
    <property type="evidence" value="ECO:0007669"/>
    <property type="project" value="TreeGrafter"/>
</dbReference>
<comment type="caution">
    <text evidence="5">The sequence shown here is derived from an EMBL/GenBank/DDBJ whole genome shotgun (WGS) entry which is preliminary data.</text>
</comment>
<name>F1YG41_9ACTN</name>
<evidence type="ECO:0000313" key="5">
    <source>
        <dbReference type="EMBL" id="EGD56164.1"/>
    </source>
</evidence>
<dbReference type="Gene3D" id="3.40.190.10">
    <property type="entry name" value="Periplasmic binding protein-like II"/>
    <property type="match status" value="1"/>
</dbReference>
<organism evidence="5 6">
    <name type="scientific">Gordonia neofelifaecis NRRL B-59395</name>
    <dbReference type="NCBI Taxonomy" id="644548"/>
    <lineage>
        <taxon>Bacteria</taxon>
        <taxon>Bacillati</taxon>
        <taxon>Actinomycetota</taxon>
        <taxon>Actinomycetes</taxon>
        <taxon>Mycobacteriales</taxon>
        <taxon>Gordoniaceae</taxon>
        <taxon>Gordonia</taxon>
    </lineage>
</organism>
<accession>F1YG41</accession>
<reference evidence="5 6" key="1">
    <citation type="journal article" date="2011" name="J. Bacteriol.">
        <title>Draft Genome Sequence of Gordonia neofelifaecis NRRL B-59395, a Cholesterol-Degrading Actinomycete.</title>
        <authorList>
            <person name="Ge F."/>
            <person name="Li W."/>
            <person name="Chen G."/>
            <person name="Liu Y."/>
            <person name="Zhang G."/>
            <person name="Yong B."/>
            <person name="Wang Q."/>
            <person name="Wang N."/>
            <person name="Huang Z."/>
            <person name="Li W."/>
            <person name="Wang J."/>
            <person name="Wu C."/>
            <person name="Xie Q."/>
            <person name="Liu G."/>
        </authorList>
    </citation>
    <scope>NUCLEOTIDE SEQUENCE [LARGE SCALE GENOMIC DNA]</scope>
    <source>
        <strain evidence="5 6">NRRL B-59395</strain>
    </source>
</reference>
<sequence length="246" mass="26545">MDVLVTLPPFIQQADKQGSLDTTTVADAAALPENAKAPGGRYVVLADNYFTMIRGDSVTPKAQTWSDLLDPRFKQKIQYSTPGQAGDGTALLLLLRHVMGDQQALDYLARLQTNNVGPSASTGKLGPKVSKGELAVANSDVQMALASITKDKAAYETFLPADATGKRSTLALPYFMGKAANAPHAENAQKLIDFLMSADVQRTLSDEAVRRLGAHRRHGERAELRCDPEVDRRSRDLAAGLGGRQR</sequence>
<dbReference type="GO" id="GO:0030975">
    <property type="term" value="F:thiamine binding"/>
    <property type="evidence" value="ECO:0007669"/>
    <property type="project" value="TreeGrafter"/>
</dbReference>
<evidence type="ECO:0000256" key="1">
    <source>
        <dbReference type="ARBA" id="ARBA00004418"/>
    </source>
</evidence>
<gene>
    <name evidence="5" type="ORF">SCNU_04881</name>
</gene>
<evidence type="ECO:0000256" key="3">
    <source>
        <dbReference type="ARBA" id="ARBA00022729"/>
    </source>
</evidence>
<keyword evidence="3" id="KW-0732">Signal</keyword>
<keyword evidence="6" id="KW-1185">Reference proteome</keyword>
<dbReference type="AlphaFoldDB" id="F1YG41"/>
<dbReference type="SUPFAM" id="SSF53850">
    <property type="entry name" value="Periplasmic binding protein-like II"/>
    <property type="match status" value="1"/>
</dbReference>
<keyword evidence="4" id="KW-0574">Periplasm</keyword>
<protein>
    <submittedName>
        <fullName evidence="5">2-aminoethylphosphonate ABC transporter substrate-binding protein</fullName>
    </submittedName>
</protein>
<dbReference type="GO" id="GO:0030976">
    <property type="term" value="F:thiamine pyrophosphate binding"/>
    <property type="evidence" value="ECO:0007669"/>
    <property type="project" value="TreeGrafter"/>
</dbReference>
<dbReference type="PANTHER" id="PTHR30006:SF3">
    <property type="entry name" value="THIAMINE-BINDING PERIPLASMIC PROTEIN"/>
    <property type="match status" value="1"/>
</dbReference>
<evidence type="ECO:0000256" key="2">
    <source>
        <dbReference type="ARBA" id="ARBA00022448"/>
    </source>
</evidence>
<dbReference type="STRING" id="644548.SCNU_04881"/>
<dbReference type="Pfam" id="PF13343">
    <property type="entry name" value="SBP_bac_6"/>
    <property type="match status" value="1"/>
</dbReference>
<dbReference type="PANTHER" id="PTHR30006">
    <property type="entry name" value="THIAMINE-BINDING PERIPLASMIC PROTEIN-RELATED"/>
    <property type="match status" value="1"/>
</dbReference>
<comment type="subcellular location">
    <subcellularLocation>
        <location evidence="1">Periplasm</location>
    </subcellularLocation>
</comment>